<keyword evidence="3" id="KW-1185">Reference proteome</keyword>
<organism evidence="2 3">
    <name type="scientific">Staurois parvus</name>
    <dbReference type="NCBI Taxonomy" id="386267"/>
    <lineage>
        <taxon>Eukaryota</taxon>
        <taxon>Metazoa</taxon>
        <taxon>Chordata</taxon>
        <taxon>Craniata</taxon>
        <taxon>Vertebrata</taxon>
        <taxon>Euteleostomi</taxon>
        <taxon>Amphibia</taxon>
        <taxon>Batrachia</taxon>
        <taxon>Anura</taxon>
        <taxon>Neobatrachia</taxon>
        <taxon>Ranoidea</taxon>
        <taxon>Ranidae</taxon>
        <taxon>Staurois</taxon>
    </lineage>
</organism>
<name>A0ABN9F1Q2_9NEOB</name>
<reference evidence="2" key="1">
    <citation type="submission" date="2023-05" db="EMBL/GenBank/DDBJ databases">
        <authorList>
            <person name="Stuckert A."/>
        </authorList>
    </citation>
    <scope>NUCLEOTIDE SEQUENCE</scope>
</reference>
<sequence length="174" mass="20583">MHAPSEFDDEDDDEYEYMNRKRQPSERLEYEYMDIRGAGDTSSECRTSTGGDNKDDDYDYGNKEEYEYMNEQRRSNSQDLISEGAEEYTYMNRNSRMRLDSTSDAKQGYEDMNLIASRPKSLDKPKLIPQTCHREALQKGYIQPLRELEVKDCAFDNPDYWHSRLFVKSDSQRT</sequence>
<protein>
    <submittedName>
        <fullName evidence="2">Uncharacterized protein</fullName>
    </submittedName>
</protein>
<feature type="region of interest" description="Disordered" evidence="1">
    <location>
        <begin position="1"/>
        <end position="65"/>
    </location>
</feature>
<evidence type="ECO:0000313" key="2">
    <source>
        <dbReference type="EMBL" id="CAI9590419.1"/>
    </source>
</evidence>
<feature type="compositionally biased region" description="Acidic residues" evidence="1">
    <location>
        <begin position="1"/>
        <end position="16"/>
    </location>
</feature>
<proteinExistence type="predicted"/>
<accession>A0ABN9F1Q2</accession>
<evidence type="ECO:0000256" key="1">
    <source>
        <dbReference type="SAM" id="MobiDB-lite"/>
    </source>
</evidence>
<feature type="compositionally biased region" description="Polar residues" evidence="1">
    <location>
        <begin position="40"/>
        <end position="49"/>
    </location>
</feature>
<feature type="compositionally biased region" description="Basic and acidic residues" evidence="1">
    <location>
        <begin position="17"/>
        <end position="34"/>
    </location>
</feature>
<evidence type="ECO:0000313" key="3">
    <source>
        <dbReference type="Proteomes" id="UP001162483"/>
    </source>
</evidence>
<dbReference type="Proteomes" id="UP001162483">
    <property type="component" value="Unassembled WGS sequence"/>
</dbReference>
<gene>
    <name evidence="2" type="ORF">SPARVUS_LOCUS11041373</name>
</gene>
<comment type="caution">
    <text evidence="2">The sequence shown here is derived from an EMBL/GenBank/DDBJ whole genome shotgun (WGS) entry which is preliminary data.</text>
</comment>
<dbReference type="EMBL" id="CATNWA010016164">
    <property type="protein sequence ID" value="CAI9590419.1"/>
    <property type="molecule type" value="Genomic_DNA"/>
</dbReference>